<proteinExistence type="predicted"/>
<dbReference type="EMBL" id="PFTB01000015">
    <property type="protein sequence ID" value="PJB99643.1"/>
    <property type="molecule type" value="Genomic_DNA"/>
</dbReference>
<name>A0A2M8DNG3_9BACT</name>
<sequence>MIKVVLDTNVFISALFWKGAPYEILKKVLEGAILNSISPQILKEIKEKLLYKFKLPPEKVREFLEIIIFNSQIVYPKKKLNVVKKDPSDNKVIECVLEAGASFVISGDKHLLEIKEYKGIKIITPNKFLSQNLARS</sequence>
<evidence type="ECO:0000259" key="1">
    <source>
        <dbReference type="SMART" id="SM00670"/>
    </source>
</evidence>
<dbReference type="SUPFAM" id="SSF88723">
    <property type="entry name" value="PIN domain-like"/>
    <property type="match status" value="1"/>
</dbReference>
<dbReference type="SMART" id="SM00670">
    <property type="entry name" value="PINc"/>
    <property type="match status" value="1"/>
</dbReference>
<reference evidence="3" key="1">
    <citation type="submission" date="2017-09" db="EMBL/GenBank/DDBJ databases">
        <title>Depth-based differentiation of microbial function through sediment-hosted aquifers and enrichment of novel symbionts in the deep terrestrial subsurface.</title>
        <authorList>
            <person name="Probst A.J."/>
            <person name="Ladd B."/>
            <person name="Jarett J.K."/>
            <person name="Geller-Mcgrath D.E."/>
            <person name="Sieber C.M.K."/>
            <person name="Emerson J.B."/>
            <person name="Anantharaman K."/>
            <person name="Thomas B.C."/>
            <person name="Malmstrom R."/>
            <person name="Stieglmeier M."/>
            <person name="Klingl A."/>
            <person name="Woyke T."/>
            <person name="Ryan C.M."/>
            <person name="Banfield J.F."/>
        </authorList>
    </citation>
    <scope>NUCLEOTIDE SEQUENCE [LARGE SCALE GENOMIC DNA]</scope>
</reference>
<evidence type="ECO:0000313" key="3">
    <source>
        <dbReference type="Proteomes" id="UP000228875"/>
    </source>
</evidence>
<dbReference type="InterPro" id="IPR002850">
    <property type="entry name" value="PIN_toxin-like"/>
</dbReference>
<dbReference type="Proteomes" id="UP000228875">
    <property type="component" value="Unassembled WGS sequence"/>
</dbReference>
<comment type="caution">
    <text evidence="2">The sequence shown here is derived from an EMBL/GenBank/DDBJ whole genome shotgun (WGS) entry which is preliminary data.</text>
</comment>
<evidence type="ECO:0000313" key="2">
    <source>
        <dbReference type="EMBL" id="PJB99643.1"/>
    </source>
</evidence>
<accession>A0A2M8DNG3</accession>
<gene>
    <name evidence="2" type="ORF">CO077_00670</name>
</gene>
<dbReference type="NCBIfam" id="TIGR00305">
    <property type="entry name" value="putative toxin-antitoxin system toxin component, PIN family"/>
    <property type="match status" value="1"/>
</dbReference>
<dbReference type="Pfam" id="PF13470">
    <property type="entry name" value="PIN_3"/>
    <property type="match status" value="1"/>
</dbReference>
<dbReference type="AlphaFoldDB" id="A0A2M8DNG3"/>
<feature type="domain" description="PIN" evidence="1">
    <location>
        <begin position="2"/>
        <end position="113"/>
    </location>
</feature>
<dbReference type="InterPro" id="IPR029060">
    <property type="entry name" value="PIN-like_dom_sf"/>
</dbReference>
<dbReference type="PANTHER" id="PTHR34610">
    <property type="entry name" value="SSL7007 PROTEIN"/>
    <property type="match status" value="1"/>
</dbReference>
<dbReference type="InterPro" id="IPR002716">
    <property type="entry name" value="PIN_dom"/>
</dbReference>
<organism evidence="2 3">
    <name type="scientific">Candidatus Nealsonbacteria bacterium CG_4_9_14_0_8_um_filter_35_12</name>
    <dbReference type="NCBI Taxonomy" id="1974692"/>
    <lineage>
        <taxon>Bacteria</taxon>
        <taxon>Candidatus Nealsoniibacteriota</taxon>
    </lineage>
</organism>
<dbReference type="Gene3D" id="3.40.50.1010">
    <property type="entry name" value="5'-nuclease"/>
    <property type="match status" value="1"/>
</dbReference>
<protein>
    <submittedName>
        <fullName evidence="2">Putative toxin-antitoxin system toxin component, PIN family</fullName>
    </submittedName>
</protein>
<dbReference type="PANTHER" id="PTHR34610:SF3">
    <property type="entry name" value="SSL7007 PROTEIN"/>
    <property type="match status" value="1"/>
</dbReference>